<gene>
    <name evidence="1" type="ORF">EHQ90_06640</name>
</gene>
<evidence type="ECO:0000313" key="2">
    <source>
        <dbReference type="Proteomes" id="UP000297422"/>
    </source>
</evidence>
<comment type="caution">
    <text evidence="1">The sequence shown here is derived from an EMBL/GenBank/DDBJ whole genome shotgun (WGS) entry which is preliminary data.</text>
</comment>
<accession>A0ABY2N9H7</accession>
<evidence type="ECO:0000313" key="1">
    <source>
        <dbReference type="EMBL" id="TGM18742.1"/>
    </source>
</evidence>
<dbReference type="EMBL" id="RQGT01000042">
    <property type="protein sequence ID" value="TGM18742.1"/>
    <property type="molecule type" value="Genomic_DNA"/>
</dbReference>
<organism evidence="1 2">
    <name type="scientific">Leptospira stimsonii</name>
    <dbReference type="NCBI Taxonomy" id="2202203"/>
    <lineage>
        <taxon>Bacteria</taxon>
        <taxon>Pseudomonadati</taxon>
        <taxon>Spirochaetota</taxon>
        <taxon>Spirochaetia</taxon>
        <taxon>Leptospirales</taxon>
        <taxon>Leptospiraceae</taxon>
        <taxon>Leptospira</taxon>
    </lineage>
</organism>
<protein>
    <submittedName>
        <fullName evidence="1">Uncharacterized protein</fullName>
    </submittedName>
</protein>
<reference evidence="2" key="1">
    <citation type="journal article" date="2019" name="PLoS Negl. Trop. Dis.">
        <title>Revisiting the worldwide diversity of Leptospira species in the environment.</title>
        <authorList>
            <person name="Vincent A.T."/>
            <person name="Schiettekatte O."/>
            <person name="Bourhy P."/>
            <person name="Veyrier F.J."/>
            <person name="Picardeau M."/>
        </authorList>
    </citation>
    <scope>NUCLEOTIDE SEQUENCE [LARGE SCALE GENOMIC DNA]</scope>
    <source>
        <strain evidence="2">201702407</strain>
    </source>
</reference>
<keyword evidence="2" id="KW-1185">Reference proteome</keyword>
<sequence length="67" mass="7871">MQVQKDGGRLTSDLEVSIRWHLHSGYRKERTVEILESRGATKEIVEEIFQNMEKERAELARKGRESK</sequence>
<name>A0ABY2N9H7_9LEPT</name>
<proteinExistence type="predicted"/>
<dbReference type="Proteomes" id="UP000297422">
    <property type="component" value="Unassembled WGS sequence"/>
</dbReference>